<gene>
    <name evidence="1" type="ORF">HCN44_007969</name>
</gene>
<proteinExistence type="predicted"/>
<keyword evidence="2" id="KW-1185">Reference proteome</keyword>
<dbReference type="Proteomes" id="UP000639338">
    <property type="component" value="Unassembled WGS sequence"/>
</dbReference>
<evidence type="ECO:0000313" key="1">
    <source>
        <dbReference type="EMBL" id="KAF7989295.1"/>
    </source>
</evidence>
<dbReference type="SUPFAM" id="SSF48371">
    <property type="entry name" value="ARM repeat"/>
    <property type="match status" value="1"/>
</dbReference>
<dbReference type="Gene3D" id="1.25.40.180">
    <property type="match status" value="1"/>
</dbReference>
<name>A0A834XLS3_APHGI</name>
<dbReference type="EMBL" id="JACMRX010000005">
    <property type="protein sequence ID" value="KAF7989295.1"/>
    <property type="molecule type" value="Genomic_DNA"/>
</dbReference>
<dbReference type="AlphaFoldDB" id="A0A834XLS3"/>
<evidence type="ECO:0000313" key="2">
    <source>
        <dbReference type="Proteomes" id="UP000639338"/>
    </source>
</evidence>
<organism evidence="1 2">
    <name type="scientific">Aphidius gifuensis</name>
    <name type="common">Parasitoid wasp</name>
    <dbReference type="NCBI Taxonomy" id="684658"/>
    <lineage>
        <taxon>Eukaryota</taxon>
        <taxon>Metazoa</taxon>
        <taxon>Ecdysozoa</taxon>
        <taxon>Arthropoda</taxon>
        <taxon>Hexapoda</taxon>
        <taxon>Insecta</taxon>
        <taxon>Pterygota</taxon>
        <taxon>Neoptera</taxon>
        <taxon>Endopterygota</taxon>
        <taxon>Hymenoptera</taxon>
        <taxon>Apocrita</taxon>
        <taxon>Ichneumonoidea</taxon>
        <taxon>Braconidae</taxon>
        <taxon>Aphidiinae</taxon>
        <taxon>Aphidius</taxon>
    </lineage>
</organism>
<accession>A0A834XLS3</accession>
<comment type="caution">
    <text evidence="1">The sequence shown here is derived from an EMBL/GenBank/DDBJ whole genome shotgun (WGS) entry which is preliminary data.</text>
</comment>
<reference evidence="1 2" key="1">
    <citation type="submission" date="2020-08" db="EMBL/GenBank/DDBJ databases">
        <title>Aphidius gifuensis genome sequencing and assembly.</title>
        <authorList>
            <person name="Du Z."/>
        </authorList>
    </citation>
    <scope>NUCLEOTIDE SEQUENCE [LARGE SCALE GENOMIC DNA]</scope>
    <source>
        <strain evidence="1">YNYX2018</strain>
        <tissue evidence="1">Adults</tissue>
    </source>
</reference>
<sequence>MSSQNLTAQIECLKSVELIFDEYHEVNKRFGEMCLQENSVVLKTNKTKSIVDVEYQFKVPDVPKKRRKIVNNIDAEKMKFINMEKDLVVSRHIREHLLDESLLTQNVKYILKSPACDMIKEIFKLAQHNTKLFRQYALKLHLIISQQNKIIRHEMLSCAKKLSAKIVNLKLTKKIKFVGYLGYRKVIRSKLFEGCLNVYLLNKTEIDIQCLLKLIKGYGNTWTTTMPSEIVKKFINIVNENNYSEHTKNELKKYYTKYIQVDKEG</sequence>
<protein>
    <submittedName>
        <fullName evidence="1">Uncharacterized protein</fullName>
    </submittedName>
</protein>
<dbReference type="InterPro" id="IPR016024">
    <property type="entry name" value="ARM-type_fold"/>
</dbReference>